<feature type="transmembrane region" description="Helical" evidence="6">
    <location>
        <begin position="149"/>
        <end position="170"/>
    </location>
</feature>
<dbReference type="RefSeq" id="XP_007508438.1">
    <property type="nucleotide sequence ID" value="XM_007508376.1"/>
</dbReference>
<protein>
    <submittedName>
        <fullName evidence="8">Major facilitator superfamily</fullName>
    </submittedName>
</protein>
<comment type="similarity">
    <text evidence="5">Belongs to the major facilitator superfamily. Sodium/anion cotransporter (TC 2.A.1.14) family.</text>
</comment>
<feature type="transmembrane region" description="Helical" evidence="6">
    <location>
        <begin position="428"/>
        <end position="450"/>
    </location>
</feature>
<dbReference type="PANTHER" id="PTHR11662:SF399">
    <property type="entry name" value="FI19708P1-RELATED"/>
    <property type="match status" value="1"/>
</dbReference>
<keyword evidence="4 6" id="KW-0472">Membrane</keyword>
<feature type="transmembrane region" description="Helical" evidence="6">
    <location>
        <begin position="258"/>
        <end position="276"/>
    </location>
</feature>
<gene>
    <name evidence="8" type="ordered locus">Bathy17g00570</name>
</gene>
<feature type="transmembrane region" description="Helical" evidence="6">
    <location>
        <begin position="79"/>
        <end position="104"/>
    </location>
</feature>
<evidence type="ECO:0000256" key="5">
    <source>
        <dbReference type="ARBA" id="ARBA00024362"/>
    </source>
</evidence>
<dbReference type="SUPFAM" id="SSF103473">
    <property type="entry name" value="MFS general substrate transporter"/>
    <property type="match status" value="1"/>
</dbReference>
<dbReference type="eggNOG" id="KOG2532">
    <property type="taxonomic scope" value="Eukaryota"/>
</dbReference>
<feature type="transmembrane region" description="Helical" evidence="6">
    <location>
        <begin position="499"/>
        <end position="518"/>
    </location>
</feature>
<feature type="transmembrane region" description="Helical" evidence="6">
    <location>
        <begin position="230"/>
        <end position="252"/>
    </location>
</feature>
<dbReference type="PROSITE" id="PS50850">
    <property type="entry name" value="MFS"/>
    <property type="match status" value="1"/>
</dbReference>
<evidence type="ECO:0000259" key="7">
    <source>
        <dbReference type="PROSITE" id="PS50850"/>
    </source>
</evidence>
<feature type="transmembrane region" description="Helical" evidence="6">
    <location>
        <begin position="351"/>
        <end position="370"/>
    </location>
</feature>
<evidence type="ECO:0000256" key="2">
    <source>
        <dbReference type="ARBA" id="ARBA00022692"/>
    </source>
</evidence>
<dbReference type="Pfam" id="PF07690">
    <property type="entry name" value="MFS_1"/>
    <property type="match status" value="1"/>
</dbReference>
<evidence type="ECO:0000256" key="4">
    <source>
        <dbReference type="ARBA" id="ARBA00023136"/>
    </source>
</evidence>
<sequence length="563" mass="61108">MRFFTFGGGRRSSASLNSAVNSFDAKSSDEEDEDFDKNVAKNETIMGIECESGISYDENLVGLTKPIAFALFKHKTQAVITLGIVLLFSTADRTIFTLTALPIANELGLSIAQIGWIQNVFLIGYMSTNVIGGQLATSKKSGSISPSSLLFLALFFWSLAVAVLPTLLWLKRGGGLLFGLETILTPFAILLISRLLFGLASGVALPAAAGFCGTSAYFLDAERGETFTTLLSMFNVGSGFGMLFGGFLVPVIGWKGAFFVFGLSGMVYAVIAFMRLRRLDRFIEKVEERHNPFSSSMVGDIPMLSEDECVALDSSLTEETNSNEEQARFDIACEDYSNRTWLKNSPLSVKFQLLVVTLAHIMTNIGFFTFQNWLGIYMQGSLGFSVSDTGAYLFVPWFMTALVAYFGGKFCQKAIRDFQTPPWKTRQIAMTVATMIPAFGCLLLAYFSLALSSTPLFVSENIQILSVSIIAIIVGAQAASVAGVHAYLQDYASDRAGSILGVTNTAGVFSCLVANKVIAKWVGQSATLGFAKVFLGLAGMYVFCGCVWIRNMKGDRLDGKIKI</sequence>
<dbReference type="KEGG" id="bpg:Bathy17g00570"/>
<feature type="transmembrane region" description="Helical" evidence="6">
    <location>
        <begin position="390"/>
        <end position="407"/>
    </location>
</feature>
<feature type="transmembrane region" description="Helical" evidence="6">
    <location>
        <begin position="190"/>
        <end position="218"/>
    </location>
</feature>
<dbReference type="EMBL" id="FO082262">
    <property type="protein sequence ID" value="CCO20542.1"/>
    <property type="molecule type" value="Genomic_DNA"/>
</dbReference>
<evidence type="ECO:0000256" key="6">
    <source>
        <dbReference type="SAM" id="Phobius"/>
    </source>
</evidence>
<feature type="transmembrane region" description="Helical" evidence="6">
    <location>
        <begin position="116"/>
        <end position="137"/>
    </location>
</feature>
<feature type="domain" description="Major facilitator superfamily (MFS) profile" evidence="7">
    <location>
        <begin position="78"/>
        <end position="556"/>
    </location>
</feature>
<dbReference type="AlphaFoldDB" id="K8EQM3"/>
<evidence type="ECO:0000256" key="1">
    <source>
        <dbReference type="ARBA" id="ARBA00004141"/>
    </source>
</evidence>
<dbReference type="GO" id="GO:0022857">
    <property type="term" value="F:transmembrane transporter activity"/>
    <property type="evidence" value="ECO:0007669"/>
    <property type="project" value="InterPro"/>
</dbReference>
<dbReference type="GeneID" id="19010913"/>
<dbReference type="Gene3D" id="1.20.1250.20">
    <property type="entry name" value="MFS general substrate transporter like domains"/>
    <property type="match status" value="2"/>
</dbReference>
<reference evidence="8 9" key="1">
    <citation type="submission" date="2011-10" db="EMBL/GenBank/DDBJ databases">
        <authorList>
            <person name="Genoscope - CEA"/>
        </authorList>
    </citation>
    <scope>NUCLEOTIDE SEQUENCE [LARGE SCALE GENOMIC DNA]</scope>
    <source>
        <strain evidence="8 9">RCC 1105</strain>
    </source>
</reference>
<evidence type="ECO:0000256" key="3">
    <source>
        <dbReference type="ARBA" id="ARBA00022989"/>
    </source>
</evidence>
<dbReference type="InterPro" id="IPR050382">
    <property type="entry name" value="MFS_Na/Anion_cotransporter"/>
</dbReference>
<name>K8EQM3_9CHLO</name>
<dbReference type="Proteomes" id="UP000198341">
    <property type="component" value="Chromosome 17"/>
</dbReference>
<keyword evidence="2 6" id="KW-0812">Transmembrane</keyword>
<feature type="transmembrane region" description="Helical" evidence="6">
    <location>
        <begin position="530"/>
        <end position="549"/>
    </location>
</feature>
<dbReference type="PANTHER" id="PTHR11662">
    <property type="entry name" value="SOLUTE CARRIER FAMILY 17"/>
    <property type="match status" value="1"/>
</dbReference>
<evidence type="ECO:0000313" key="8">
    <source>
        <dbReference type="EMBL" id="CCO20542.1"/>
    </source>
</evidence>
<keyword evidence="3 6" id="KW-1133">Transmembrane helix</keyword>
<dbReference type="InterPro" id="IPR011701">
    <property type="entry name" value="MFS"/>
</dbReference>
<dbReference type="InterPro" id="IPR036259">
    <property type="entry name" value="MFS_trans_sf"/>
</dbReference>
<feature type="transmembrane region" description="Helical" evidence="6">
    <location>
        <begin position="462"/>
        <end position="487"/>
    </location>
</feature>
<organism evidence="8 9">
    <name type="scientific">Bathycoccus prasinos</name>
    <dbReference type="NCBI Taxonomy" id="41875"/>
    <lineage>
        <taxon>Eukaryota</taxon>
        <taxon>Viridiplantae</taxon>
        <taxon>Chlorophyta</taxon>
        <taxon>Mamiellophyceae</taxon>
        <taxon>Mamiellales</taxon>
        <taxon>Bathycoccaceae</taxon>
        <taxon>Bathycoccus</taxon>
    </lineage>
</organism>
<dbReference type="InterPro" id="IPR020846">
    <property type="entry name" value="MFS_dom"/>
</dbReference>
<dbReference type="GO" id="GO:0016020">
    <property type="term" value="C:membrane"/>
    <property type="evidence" value="ECO:0007669"/>
    <property type="project" value="UniProtKB-SubCell"/>
</dbReference>
<accession>K8EQM3</accession>
<keyword evidence="9" id="KW-1185">Reference proteome</keyword>
<evidence type="ECO:0000313" key="9">
    <source>
        <dbReference type="Proteomes" id="UP000198341"/>
    </source>
</evidence>
<comment type="subcellular location">
    <subcellularLocation>
        <location evidence="1">Membrane</location>
        <topology evidence="1">Multi-pass membrane protein</topology>
    </subcellularLocation>
</comment>
<proteinExistence type="inferred from homology"/>